<reference evidence="1" key="1">
    <citation type="submission" date="2021-11" db="EMBL/GenBank/DDBJ databases">
        <title>Streptomyces corallinus and Kineosporia corallina sp. nov., two new coral-derived marine actinobacteria.</title>
        <authorList>
            <person name="Buangrab K."/>
            <person name="Sutthacheep M."/>
            <person name="Yeemin T."/>
            <person name="Harunari E."/>
            <person name="Igarashi Y."/>
            <person name="Sripreechasak P."/>
            <person name="Kanchanasin P."/>
            <person name="Tanasupawat S."/>
            <person name="Phongsopitanun W."/>
        </authorList>
    </citation>
    <scope>NUCLEOTIDE SEQUENCE</scope>
    <source>
        <strain evidence="1">JCM 31032</strain>
    </source>
</reference>
<evidence type="ECO:0000313" key="1">
    <source>
        <dbReference type="EMBL" id="MCD5315144.1"/>
    </source>
</evidence>
<dbReference type="EMBL" id="JAJOMB010000020">
    <property type="protein sequence ID" value="MCD5315144.1"/>
    <property type="molecule type" value="Genomic_DNA"/>
</dbReference>
<accession>A0A9X1SWV5</accession>
<dbReference type="RefSeq" id="WP_231447947.1">
    <property type="nucleotide sequence ID" value="NZ_JAJOMB010000020.1"/>
</dbReference>
<protein>
    <submittedName>
        <fullName evidence="1">Uncharacterized protein</fullName>
    </submittedName>
</protein>
<sequence>MHRHQPALTTHTVELDQIRAIDAQLSSRPPITAAMLGMEQAVAGAAAAFAPSMFSLRQSSAAVLGARAVLRHVRAEGTPEYPYVNGRFEDPVTGAVHTVELHSQALHQLCVAMRLSQCWGTDAVLSGSSIR</sequence>
<evidence type="ECO:0000313" key="2">
    <source>
        <dbReference type="Proteomes" id="UP001138997"/>
    </source>
</evidence>
<dbReference type="Proteomes" id="UP001138997">
    <property type="component" value="Unassembled WGS sequence"/>
</dbReference>
<gene>
    <name evidence="1" type="ORF">LR394_29985</name>
</gene>
<proteinExistence type="predicted"/>
<organism evidence="1 2">
    <name type="scientific">Kineosporia babensis</name>
    <dbReference type="NCBI Taxonomy" id="499548"/>
    <lineage>
        <taxon>Bacteria</taxon>
        <taxon>Bacillati</taxon>
        <taxon>Actinomycetota</taxon>
        <taxon>Actinomycetes</taxon>
        <taxon>Kineosporiales</taxon>
        <taxon>Kineosporiaceae</taxon>
        <taxon>Kineosporia</taxon>
    </lineage>
</organism>
<dbReference type="AlphaFoldDB" id="A0A9X1SWV5"/>
<comment type="caution">
    <text evidence="1">The sequence shown here is derived from an EMBL/GenBank/DDBJ whole genome shotgun (WGS) entry which is preliminary data.</text>
</comment>
<keyword evidence="2" id="KW-1185">Reference proteome</keyword>
<name>A0A9X1SWV5_9ACTN</name>